<proteinExistence type="predicted"/>
<gene>
    <name evidence="2" type="ORF">IT775_05780</name>
</gene>
<dbReference type="PANTHER" id="PTHR30383:SF24">
    <property type="entry name" value="THIOESTERASE 1_PROTEASE 1_LYSOPHOSPHOLIPASE L1"/>
    <property type="match status" value="1"/>
</dbReference>
<dbReference type="CDD" id="cd01822">
    <property type="entry name" value="Lysophospholipase_L1_like"/>
    <property type="match status" value="1"/>
</dbReference>
<organism evidence="2 3">
    <name type="scientific">Thalassovita aquimarina</name>
    <dbReference type="NCBI Taxonomy" id="2785917"/>
    <lineage>
        <taxon>Bacteria</taxon>
        <taxon>Pseudomonadati</taxon>
        <taxon>Pseudomonadota</taxon>
        <taxon>Alphaproteobacteria</taxon>
        <taxon>Rhodobacterales</taxon>
        <taxon>Roseobacteraceae</taxon>
        <taxon>Thalassovita</taxon>
    </lineage>
</organism>
<reference evidence="2 3" key="1">
    <citation type="journal article" date="2021" name="Arch. Microbiol.">
        <title>Thalassobius aquimarinus sp. nov., isolated from the Sea of Japan seashore.</title>
        <authorList>
            <person name="Kurilenko V.V."/>
            <person name="Romanenko L.A."/>
            <person name="Chernysheva N.Y."/>
            <person name="Velansky P.V."/>
            <person name="Tekutyeva L.A."/>
            <person name="Isaeva M.P."/>
            <person name="Mikhailov V.V."/>
        </authorList>
    </citation>
    <scope>NUCLEOTIDE SEQUENCE [LARGE SCALE GENOMIC DNA]</scope>
    <source>
        <strain evidence="2 3">KMM 8518</strain>
    </source>
</reference>
<name>A0ABS5HPV6_9RHOB</name>
<dbReference type="EMBL" id="JADMKU010000004">
    <property type="protein sequence ID" value="MBR9650628.1"/>
    <property type="molecule type" value="Genomic_DNA"/>
</dbReference>
<dbReference type="PANTHER" id="PTHR30383">
    <property type="entry name" value="THIOESTERASE 1/PROTEASE 1/LYSOPHOSPHOLIPASE L1"/>
    <property type="match status" value="1"/>
</dbReference>
<dbReference type="InterPro" id="IPR036514">
    <property type="entry name" value="SGNH_hydro_sf"/>
</dbReference>
<dbReference type="SUPFAM" id="SSF52266">
    <property type="entry name" value="SGNH hydrolase"/>
    <property type="match status" value="1"/>
</dbReference>
<dbReference type="Proteomes" id="UP001195941">
    <property type="component" value="Unassembled WGS sequence"/>
</dbReference>
<accession>A0ABS5HPV6</accession>
<dbReference type="Pfam" id="PF13472">
    <property type="entry name" value="Lipase_GDSL_2"/>
    <property type="match status" value="1"/>
</dbReference>
<feature type="domain" description="SGNH hydrolase-type esterase" evidence="1">
    <location>
        <begin position="43"/>
        <end position="208"/>
    </location>
</feature>
<keyword evidence="3" id="KW-1185">Reference proteome</keyword>
<dbReference type="InterPro" id="IPR051532">
    <property type="entry name" value="Ester_Hydrolysis_Enzymes"/>
</dbReference>
<protein>
    <submittedName>
        <fullName evidence="2">Arylesterase</fullName>
    </submittedName>
</protein>
<evidence type="ECO:0000259" key="1">
    <source>
        <dbReference type="Pfam" id="PF13472"/>
    </source>
</evidence>
<evidence type="ECO:0000313" key="2">
    <source>
        <dbReference type="EMBL" id="MBR9650628.1"/>
    </source>
</evidence>
<dbReference type="InterPro" id="IPR013830">
    <property type="entry name" value="SGNH_hydro"/>
</dbReference>
<sequence length="226" mass="23956">MRFCNSLKTLVSYGAGRLRGKVLASLLLISAHPVLAAPPALIAFGDSLTQGYGLIEQDGFVPQLRAWLADHGAEARVINAGVSGDTTTGGLARIDWSLTADVQGMILALGGNDVLRGTDPAVTRANIRGILQVAQDKGVEVLLVGLRAPGNFGPDYQREINAIWPELSAEFGTLYAESFFEGLGETDPAMLGDLFQPDGLHPNADGVRLIVEGLGPKVIELIERLD</sequence>
<dbReference type="Gene3D" id="3.40.50.1110">
    <property type="entry name" value="SGNH hydrolase"/>
    <property type="match status" value="1"/>
</dbReference>
<comment type="caution">
    <text evidence="2">The sequence shown here is derived from an EMBL/GenBank/DDBJ whole genome shotgun (WGS) entry which is preliminary data.</text>
</comment>
<evidence type="ECO:0000313" key="3">
    <source>
        <dbReference type="Proteomes" id="UP001195941"/>
    </source>
</evidence>